<proteinExistence type="inferred from homology"/>
<dbReference type="GO" id="GO:0008270">
    <property type="term" value="F:zinc ion binding"/>
    <property type="evidence" value="ECO:0007669"/>
    <property type="project" value="InterPro"/>
</dbReference>
<evidence type="ECO:0000259" key="5">
    <source>
        <dbReference type="PROSITE" id="PS52035"/>
    </source>
</evidence>
<dbReference type="SMART" id="SM00631">
    <property type="entry name" value="Zn_pept"/>
    <property type="match status" value="1"/>
</dbReference>
<accession>A0A1B6GPY0</accession>
<gene>
    <name evidence="6" type="ORF">g.29688</name>
</gene>
<organism evidence="6">
    <name type="scientific">Cuerna arida</name>
    <dbReference type="NCBI Taxonomy" id="1464854"/>
    <lineage>
        <taxon>Eukaryota</taxon>
        <taxon>Metazoa</taxon>
        <taxon>Ecdysozoa</taxon>
        <taxon>Arthropoda</taxon>
        <taxon>Hexapoda</taxon>
        <taxon>Insecta</taxon>
        <taxon>Pterygota</taxon>
        <taxon>Neoptera</taxon>
        <taxon>Paraneoptera</taxon>
        <taxon>Hemiptera</taxon>
        <taxon>Auchenorrhyncha</taxon>
        <taxon>Membracoidea</taxon>
        <taxon>Cicadellidae</taxon>
        <taxon>Cicadellinae</taxon>
        <taxon>Proconiini</taxon>
        <taxon>Cuerna</taxon>
    </lineage>
</organism>
<dbReference type="GO" id="GO:0004181">
    <property type="term" value="F:metallocarboxypeptidase activity"/>
    <property type="evidence" value="ECO:0007669"/>
    <property type="project" value="InterPro"/>
</dbReference>
<dbReference type="InterPro" id="IPR000834">
    <property type="entry name" value="Peptidase_M14"/>
</dbReference>
<comment type="caution">
    <text evidence="3">Lacks conserved residue(s) required for the propagation of feature annotation.</text>
</comment>
<sequence length="326" mass="36296">PGSEISEVEGRGNINNVSLDMDFNSSSPQKETLAVKKWMKDFPFVLSATLNGGSISALYPYDYPPEGKYSTDDDDVFNELALTYAKEHMDMRNPDSCSDLDQYESGFVKTGGSYRPIKGSMMDFNYITHGCMEISFQISCHKFPFSSDLPDLWDDNKEPLLAFLGAVRMGVRGLVTDEEGNPVPNAKITIGGRESTVFRSTSRGEFWRLLRDNNYMLQVDAKGFSTKQQYITVTNPTSDDEWPNTFNVTLYRPNTTTSTSTSTSTSSSTTSRTVPKVNLTKPTDNTEKDDILDLASTSDVEAKSFPDWVLVVCSFVVTLNVLSHIL</sequence>
<protein>
    <recommendedName>
        <fullName evidence="5">Peptidase M14 domain-containing protein</fullName>
    </recommendedName>
</protein>
<feature type="compositionally biased region" description="Low complexity" evidence="4">
    <location>
        <begin position="255"/>
        <end position="271"/>
    </location>
</feature>
<dbReference type="Pfam" id="PF13620">
    <property type="entry name" value="CarboxypepD_reg"/>
    <property type="match status" value="1"/>
</dbReference>
<dbReference type="AlphaFoldDB" id="A0A1B6GPY0"/>
<feature type="non-terminal residue" evidence="6">
    <location>
        <position position="1"/>
    </location>
</feature>
<dbReference type="GO" id="GO:0005615">
    <property type="term" value="C:extracellular space"/>
    <property type="evidence" value="ECO:0007669"/>
    <property type="project" value="TreeGrafter"/>
</dbReference>
<evidence type="ECO:0000313" key="6">
    <source>
        <dbReference type="EMBL" id="JAS64485.1"/>
    </source>
</evidence>
<dbReference type="GO" id="GO:0016485">
    <property type="term" value="P:protein processing"/>
    <property type="evidence" value="ECO:0007669"/>
    <property type="project" value="TreeGrafter"/>
</dbReference>
<evidence type="ECO:0000256" key="2">
    <source>
        <dbReference type="ARBA" id="ARBA00023180"/>
    </source>
</evidence>
<keyword evidence="2" id="KW-0325">Glycoprotein</keyword>
<dbReference type="SUPFAM" id="SSF53187">
    <property type="entry name" value="Zn-dependent exopeptidases"/>
    <property type="match status" value="1"/>
</dbReference>
<dbReference type="PANTHER" id="PTHR11532">
    <property type="entry name" value="PROTEASE M14 CARBOXYPEPTIDASE"/>
    <property type="match status" value="1"/>
</dbReference>
<dbReference type="GO" id="GO:0006518">
    <property type="term" value="P:peptide metabolic process"/>
    <property type="evidence" value="ECO:0007669"/>
    <property type="project" value="TreeGrafter"/>
</dbReference>
<evidence type="ECO:0000256" key="3">
    <source>
        <dbReference type="PROSITE-ProRule" id="PRU01379"/>
    </source>
</evidence>
<evidence type="ECO:0000256" key="4">
    <source>
        <dbReference type="SAM" id="MobiDB-lite"/>
    </source>
</evidence>
<dbReference type="PANTHER" id="PTHR11532:SF57">
    <property type="entry name" value="CARBOXYPEPTIDASE D, B"/>
    <property type="match status" value="1"/>
</dbReference>
<dbReference type="Gene3D" id="3.40.630.10">
    <property type="entry name" value="Zn peptidases"/>
    <property type="match status" value="1"/>
</dbReference>
<dbReference type="CDD" id="cd11308">
    <property type="entry name" value="Peptidase_M14NE-CP-C_like"/>
    <property type="match status" value="1"/>
</dbReference>
<evidence type="ECO:0000256" key="1">
    <source>
        <dbReference type="ARBA" id="ARBA00005988"/>
    </source>
</evidence>
<feature type="domain" description="Peptidase M14" evidence="5">
    <location>
        <begin position="1"/>
        <end position="167"/>
    </location>
</feature>
<comment type="similarity">
    <text evidence="1 3">Belongs to the peptidase M14 family.</text>
</comment>
<feature type="region of interest" description="Disordered" evidence="4">
    <location>
        <begin position="251"/>
        <end position="287"/>
    </location>
</feature>
<dbReference type="InterPro" id="IPR050753">
    <property type="entry name" value="Peptidase_M14_domain"/>
</dbReference>
<reference evidence="6" key="1">
    <citation type="submission" date="2015-11" db="EMBL/GenBank/DDBJ databases">
        <title>De novo transcriptome assembly of four potential Pierce s Disease insect vectors from Arizona vineyards.</title>
        <authorList>
            <person name="Tassone E.E."/>
        </authorList>
    </citation>
    <scope>NUCLEOTIDE SEQUENCE</scope>
</reference>
<dbReference type="Gene3D" id="2.60.40.1120">
    <property type="entry name" value="Carboxypeptidase-like, regulatory domain"/>
    <property type="match status" value="1"/>
</dbReference>
<dbReference type="Pfam" id="PF00246">
    <property type="entry name" value="Peptidase_M14"/>
    <property type="match status" value="1"/>
</dbReference>
<dbReference type="PROSITE" id="PS52035">
    <property type="entry name" value="PEPTIDASE_M14"/>
    <property type="match status" value="1"/>
</dbReference>
<dbReference type="EMBL" id="GECZ01005284">
    <property type="protein sequence ID" value="JAS64485.1"/>
    <property type="molecule type" value="Transcribed_RNA"/>
</dbReference>
<dbReference type="SUPFAM" id="SSF49464">
    <property type="entry name" value="Carboxypeptidase regulatory domain-like"/>
    <property type="match status" value="1"/>
</dbReference>
<dbReference type="InterPro" id="IPR008969">
    <property type="entry name" value="CarboxyPept-like_regulatory"/>
</dbReference>
<name>A0A1B6GPY0_9HEMI</name>